<evidence type="ECO:0000313" key="3">
    <source>
        <dbReference type="EMBL" id="KAK9504420.1"/>
    </source>
</evidence>
<organism evidence="3 4">
    <name type="scientific">Rhynocoris fuscipes</name>
    <dbReference type="NCBI Taxonomy" id="488301"/>
    <lineage>
        <taxon>Eukaryota</taxon>
        <taxon>Metazoa</taxon>
        <taxon>Ecdysozoa</taxon>
        <taxon>Arthropoda</taxon>
        <taxon>Hexapoda</taxon>
        <taxon>Insecta</taxon>
        <taxon>Pterygota</taxon>
        <taxon>Neoptera</taxon>
        <taxon>Paraneoptera</taxon>
        <taxon>Hemiptera</taxon>
        <taxon>Heteroptera</taxon>
        <taxon>Panheteroptera</taxon>
        <taxon>Cimicomorpha</taxon>
        <taxon>Reduviidae</taxon>
        <taxon>Harpactorinae</taxon>
        <taxon>Harpactorini</taxon>
        <taxon>Rhynocoris</taxon>
    </lineage>
</organism>
<dbReference type="AlphaFoldDB" id="A0AAW1D7U6"/>
<proteinExistence type="predicted"/>
<feature type="region of interest" description="Disordered" evidence="1">
    <location>
        <begin position="295"/>
        <end position="317"/>
    </location>
</feature>
<reference evidence="3 4" key="1">
    <citation type="submission" date="2022-12" db="EMBL/GenBank/DDBJ databases">
        <title>Chromosome-level genome assembly of true bugs.</title>
        <authorList>
            <person name="Ma L."/>
            <person name="Li H."/>
        </authorList>
    </citation>
    <scope>NUCLEOTIDE SEQUENCE [LARGE SCALE GENOMIC DNA]</scope>
    <source>
        <strain evidence="3">Lab_2022b</strain>
    </source>
</reference>
<keyword evidence="2" id="KW-0472">Membrane</keyword>
<name>A0AAW1D7U6_9HEMI</name>
<protein>
    <submittedName>
        <fullName evidence="3">Uncharacterized protein</fullName>
    </submittedName>
</protein>
<keyword evidence="2" id="KW-0812">Transmembrane</keyword>
<gene>
    <name evidence="3" type="ORF">O3M35_010755</name>
</gene>
<feature type="transmembrane region" description="Helical" evidence="2">
    <location>
        <begin position="256"/>
        <end position="278"/>
    </location>
</feature>
<accession>A0AAW1D7U6</accession>
<comment type="caution">
    <text evidence="3">The sequence shown here is derived from an EMBL/GenBank/DDBJ whole genome shotgun (WGS) entry which is preliminary data.</text>
</comment>
<keyword evidence="4" id="KW-1185">Reference proteome</keyword>
<dbReference type="EMBL" id="JAPXFL010000007">
    <property type="protein sequence ID" value="KAK9504420.1"/>
    <property type="molecule type" value="Genomic_DNA"/>
</dbReference>
<sequence>MGFNTKLIFALSIFTHNCCNSSNYKDYDLESDKVCSKELIVGQGNRSSIIVKHAGELDKWDGKKDFECTFYVKASFEMGLFAVIQQMNLRKDKDCIDFIKFRHGKKKFPIPLPSWNKPDKKDSQWSSPICGKVERLQEPVTVGQPEIASVSKETHLAPHAFLDPEGEIEIKLHISRHKVPEFSLKNLLLVVAFTSYRDCKIPSGGYKSCGQDTCIYKDYFEDKIVNCPYVDCKDESECPDFVFDDEEGNNFLSTKVTITAVSSIFLSFFIFLGCIMLCRYMEIMCWSGNPSGDRGTELSQVEPTAPPLPSPDKDLPPAYETLFPQNN</sequence>
<evidence type="ECO:0000256" key="1">
    <source>
        <dbReference type="SAM" id="MobiDB-lite"/>
    </source>
</evidence>
<evidence type="ECO:0000313" key="4">
    <source>
        <dbReference type="Proteomes" id="UP001461498"/>
    </source>
</evidence>
<keyword evidence="2" id="KW-1133">Transmembrane helix</keyword>
<evidence type="ECO:0000256" key="2">
    <source>
        <dbReference type="SAM" id="Phobius"/>
    </source>
</evidence>
<dbReference type="Proteomes" id="UP001461498">
    <property type="component" value="Unassembled WGS sequence"/>
</dbReference>